<keyword evidence="7 13" id="KW-0210">Decarboxylase</keyword>
<dbReference type="InterPro" id="IPR000836">
    <property type="entry name" value="PRTase_dom"/>
</dbReference>
<dbReference type="AlphaFoldDB" id="A0A1F8E0D7"/>
<reference evidence="15 16" key="1">
    <citation type="journal article" date="2016" name="Nat. Commun.">
        <title>Thousands of microbial genomes shed light on interconnected biogeochemical processes in an aquifer system.</title>
        <authorList>
            <person name="Anantharaman K."/>
            <person name="Brown C.T."/>
            <person name="Hug L.A."/>
            <person name="Sharon I."/>
            <person name="Castelle C.J."/>
            <person name="Probst A.J."/>
            <person name="Thomas B.C."/>
            <person name="Singh A."/>
            <person name="Wilkins M.J."/>
            <person name="Karaoz U."/>
            <person name="Brodie E.L."/>
            <person name="Williams K.H."/>
            <person name="Hubbard S.S."/>
            <person name="Banfield J.F."/>
        </authorList>
    </citation>
    <scope>NUCLEOTIDE SEQUENCE [LARGE SCALE GENOMIC DNA]</scope>
</reference>
<dbReference type="GO" id="GO:0006207">
    <property type="term" value="P:'de novo' pyrimidine nucleobase biosynthetic process"/>
    <property type="evidence" value="ECO:0007669"/>
    <property type="project" value="InterPro"/>
</dbReference>
<evidence type="ECO:0000256" key="2">
    <source>
        <dbReference type="ARBA" id="ARBA00004861"/>
    </source>
</evidence>
<comment type="catalytic activity">
    <reaction evidence="10 13">
        <text>orotidine 5'-phosphate + H(+) = UMP + CO2</text>
        <dbReference type="Rhea" id="RHEA:11596"/>
        <dbReference type="ChEBI" id="CHEBI:15378"/>
        <dbReference type="ChEBI" id="CHEBI:16526"/>
        <dbReference type="ChEBI" id="CHEBI:57538"/>
        <dbReference type="ChEBI" id="CHEBI:57865"/>
        <dbReference type="EC" id="4.1.1.23"/>
    </reaction>
</comment>
<gene>
    <name evidence="15" type="ORF">A2610_02700</name>
</gene>
<name>A0A1F8E0D7_9BACT</name>
<dbReference type="InterPro" id="IPR001754">
    <property type="entry name" value="OMPdeCOase_dom"/>
</dbReference>
<evidence type="ECO:0000256" key="7">
    <source>
        <dbReference type="ARBA" id="ARBA00022793"/>
    </source>
</evidence>
<comment type="pathway">
    <text evidence="2 13">Pyrimidine metabolism; UMP biosynthesis via de novo pathway; UMP from orotate: step 2/2.</text>
</comment>
<dbReference type="GO" id="GO:0044205">
    <property type="term" value="P:'de novo' UMP biosynthetic process"/>
    <property type="evidence" value="ECO:0007669"/>
    <property type="project" value="UniProtKB-UniPathway"/>
</dbReference>
<comment type="similarity">
    <text evidence="4">In the C-terminal section; belongs to the OMP decarboxylase family.</text>
</comment>
<dbReference type="Proteomes" id="UP000179057">
    <property type="component" value="Unassembled WGS sequence"/>
</dbReference>
<evidence type="ECO:0000256" key="13">
    <source>
        <dbReference type="RuleBase" id="RU000512"/>
    </source>
</evidence>
<evidence type="ECO:0000256" key="9">
    <source>
        <dbReference type="ARBA" id="ARBA00023239"/>
    </source>
</evidence>
<organism evidence="15 16">
    <name type="scientific">Candidatus Wolfebacteria bacterium RIFOXYD1_FULL_48_65</name>
    <dbReference type="NCBI Taxonomy" id="1802561"/>
    <lineage>
        <taxon>Bacteria</taxon>
        <taxon>Candidatus Wolfeibacteriota</taxon>
    </lineage>
</organism>
<protein>
    <recommendedName>
        <fullName evidence="6 13">Orotidine 5'-phosphate decarboxylase</fullName>
        <ecNumber evidence="5 13">4.1.1.23</ecNumber>
    </recommendedName>
</protein>
<feature type="binding site" evidence="12">
    <location>
        <position position="249"/>
    </location>
    <ligand>
        <name>substrate</name>
    </ligand>
</feature>
<comment type="similarity">
    <text evidence="3">In the N-terminal section; belongs to the purine/pyrimidine phosphoribosyltransferase family.</text>
</comment>
<comment type="caution">
    <text evidence="15">The sequence shown here is derived from an EMBL/GenBank/DDBJ whole genome shotgun (WGS) entry which is preliminary data.</text>
</comment>
<evidence type="ECO:0000256" key="8">
    <source>
        <dbReference type="ARBA" id="ARBA00022975"/>
    </source>
</evidence>
<keyword evidence="9 13" id="KW-0456">Lyase</keyword>
<accession>A0A1F8E0D7</accession>
<dbReference type="SMART" id="SM00934">
    <property type="entry name" value="OMPdecase"/>
    <property type="match status" value="1"/>
</dbReference>
<evidence type="ECO:0000256" key="3">
    <source>
        <dbReference type="ARBA" id="ARBA00006221"/>
    </source>
</evidence>
<dbReference type="Gene3D" id="3.40.50.2020">
    <property type="match status" value="1"/>
</dbReference>
<proteinExistence type="inferred from homology"/>
<dbReference type="PROSITE" id="PS00156">
    <property type="entry name" value="OMPDECASE"/>
    <property type="match status" value="1"/>
</dbReference>
<feature type="domain" description="Orotidine 5'-phosphate decarboxylase" evidence="14">
    <location>
        <begin position="221"/>
        <end position="438"/>
    </location>
</feature>
<feature type="active site" description="For OMPdecase activity" evidence="11">
    <location>
        <position position="280"/>
    </location>
</feature>
<dbReference type="SUPFAM" id="SSF51366">
    <property type="entry name" value="Ribulose-phoshate binding barrel"/>
    <property type="match status" value="1"/>
</dbReference>
<evidence type="ECO:0000256" key="1">
    <source>
        <dbReference type="ARBA" id="ARBA00002356"/>
    </source>
</evidence>
<feature type="active site" description="For OMPdecase activity" evidence="11">
    <location>
        <position position="277"/>
    </location>
</feature>
<sequence>MTNLKEALYNPDFPVGHFLDPSEQKQLVAGLAYYGLLKLSNARDLPLKKGGFTDIYINIRDSRNNHEATAFLASLYAPAMTRLGVNRFADIPQAVSHLTGSIAERTRLPMITIREQAKEGRATKGLIIGDIKPSDRVAIFDDVITDGGSKAAPYFALSAMGIMPYLIVMVDRQQGWKQKFAQLGINMPVWSATDLHTVRRHVIDTFKLMRRCDPAMEAKNPFIVSLDGKPWEEILPLIDVLRPSGSIFKINDLLHDQHRTHIVRDIGVYGKVMVDFKGHDIPETVYNTCLRYREHPPWAVTVHASGNSEMVRAAMKAFTGTPTKVLAVTALTSLDDNACKTIYGNKRPRTVENLAAIASEDGGCHGFVCSGKKEVAALRATFPGRIFVTPGTRSPGAETHDQKNVVTHAEALKNGATHLVAGRQFLRAPDPAAELKRVMTEELGIAL</sequence>
<dbReference type="GO" id="GO:0004590">
    <property type="term" value="F:orotidine-5'-phosphate decarboxylase activity"/>
    <property type="evidence" value="ECO:0007669"/>
    <property type="project" value="UniProtKB-EC"/>
</dbReference>
<dbReference type="SUPFAM" id="SSF53271">
    <property type="entry name" value="PRTase-like"/>
    <property type="match status" value="1"/>
</dbReference>
<dbReference type="InterPro" id="IPR013785">
    <property type="entry name" value="Aldolase_TIM"/>
</dbReference>
<dbReference type="EC" id="4.1.1.23" evidence="5 13"/>
<feature type="binding site" evidence="12">
    <location>
        <position position="422"/>
    </location>
    <ligand>
        <name>substrate</name>
    </ligand>
</feature>
<evidence type="ECO:0000313" key="16">
    <source>
        <dbReference type="Proteomes" id="UP000179057"/>
    </source>
</evidence>
<feature type="binding site" evidence="12">
    <location>
        <position position="423"/>
    </location>
    <ligand>
        <name>substrate</name>
    </ligand>
</feature>
<dbReference type="NCBIfam" id="TIGR01740">
    <property type="entry name" value="pyrF"/>
    <property type="match status" value="1"/>
</dbReference>
<dbReference type="PANTHER" id="PTHR32119">
    <property type="entry name" value="OROTIDINE 5'-PHOSPHATE DECARBOXYLASE"/>
    <property type="match status" value="1"/>
</dbReference>
<dbReference type="CDD" id="cd04725">
    <property type="entry name" value="OMP_decarboxylase_like"/>
    <property type="match status" value="1"/>
</dbReference>
<dbReference type="GO" id="GO:0005829">
    <property type="term" value="C:cytosol"/>
    <property type="evidence" value="ECO:0007669"/>
    <property type="project" value="TreeGrafter"/>
</dbReference>
<feature type="binding site" evidence="12">
    <location>
        <position position="402"/>
    </location>
    <ligand>
        <name>substrate</name>
    </ligand>
</feature>
<keyword evidence="8 13" id="KW-0665">Pyrimidine biosynthesis</keyword>
<dbReference type="Gene3D" id="3.20.20.70">
    <property type="entry name" value="Aldolase class I"/>
    <property type="match status" value="1"/>
</dbReference>
<dbReference type="InterPro" id="IPR011060">
    <property type="entry name" value="RibuloseP-bd_barrel"/>
</dbReference>
<feature type="active site" description="For OMPdecase activity" evidence="11">
    <location>
        <position position="275"/>
    </location>
</feature>
<dbReference type="InterPro" id="IPR014732">
    <property type="entry name" value="OMPdecase"/>
</dbReference>
<dbReference type="CDD" id="cd06223">
    <property type="entry name" value="PRTases_typeI"/>
    <property type="match status" value="1"/>
</dbReference>
<evidence type="ECO:0000256" key="11">
    <source>
        <dbReference type="PIRSR" id="PIRSR614732-1"/>
    </source>
</evidence>
<dbReference type="UniPathway" id="UPA00070">
    <property type="reaction ID" value="UER00120"/>
</dbReference>
<evidence type="ECO:0000256" key="10">
    <source>
        <dbReference type="ARBA" id="ARBA00049157"/>
    </source>
</evidence>
<evidence type="ECO:0000259" key="14">
    <source>
        <dbReference type="SMART" id="SM00934"/>
    </source>
</evidence>
<dbReference type="Pfam" id="PF00215">
    <property type="entry name" value="OMPdecase"/>
    <property type="match status" value="1"/>
</dbReference>
<evidence type="ECO:0000313" key="15">
    <source>
        <dbReference type="EMBL" id="OGM94190.1"/>
    </source>
</evidence>
<dbReference type="InterPro" id="IPR018089">
    <property type="entry name" value="OMPdecase_AS"/>
</dbReference>
<feature type="binding site" evidence="12">
    <location>
        <position position="393"/>
    </location>
    <ligand>
        <name>substrate</name>
    </ligand>
</feature>
<feature type="binding site" evidence="12">
    <location>
        <position position="332"/>
    </location>
    <ligand>
        <name>substrate</name>
    </ligand>
</feature>
<evidence type="ECO:0000256" key="6">
    <source>
        <dbReference type="ARBA" id="ARBA00021923"/>
    </source>
</evidence>
<comment type="function">
    <text evidence="1">Catalyzes the decarboxylation of orotidine 5'-monophosphate (OMP) to uridine 5'-monophosphate (UMP).</text>
</comment>
<dbReference type="InterPro" id="IPR029057">
    <property type="entry name" value="PRTase-like"/>
</dbReference>
<evidence type="ECO:0000256" key="5">
    <source>
        <dbReference type="ARBA" id="ARBA00012321"/>
    </source>
</evidence>
<dbReference type="EMBL" id="MGIV01000014">
    <property type="protein sequence ID" value="OGM94190.1"/>
    <property type="molecule type" value="Genomic_DNA"/>
</dbReference>
<dbReference type="PANTHER" id="PTHR32119:SF2">
    <property type="entry name" value="OROTIDINE 5'-PHOSPHATE DECARBOXYLASE"/>
    <property type="match status" value="1"/>
</dbReference>
<evidence type="ECO:0000256" key="4">
    <source>
        <dbReference type="ARBA" id="ARBA00009769"/>
    </source>
</evidence>
<feature type="binding site" evidence="12">
    <location>
        <position position="227"/>
    </location>
    <ligand>
        <name>substrate</name>
    </ligand>
</feature>
<comment type="similarity">
    <text evidence="13">Belongs to the OMP decarboxylase family.</text>
</comment>
<evidence type="ECO:0000256" key="12">
    <source>
        <dbReference type="PIRSR" id="PIRSR614732-2"/>
    </source>
</evidence>